<comment type="caution">
    <text evidence="2">The sequence shown here is derived from an EMBL/GenBank/DDBJ whole genome shotgun (WGS) entry which is preliminary data.</text>
</comment>
<feature type="domain" description="Phospholipase A2-like" evidence="1">
    <location>
        <begin position="14"/>
        <end position="47"/>
    </location>
</feature>
<dbReference type="AlphaFoldDB" id="K6CCP0"/>
<dbReference type="GO" id="GO:0050482">
    <property type="term" value="P:arachidonate secretion"/>
    <property type="evidence" value="ECO:0007669"/>
    <property type="project" value="InterPro"/>
</dbReference>
<dbReference type="Proteomes" id="UP000006315">
    <property type="component" value="Unassembled WGS sequence"/>
</dbReference>
<dbReference type="GO" id="GO:0005198">
    <property type="term" value="F:structural molecule activity"/>
    <property type="evidence" value="ECO:0007669"/>
    <property type="project" value="InterPro"/>
</dbReference>
<gene>
    <name evidence="2" type="ORF">BAZO_02457</name>
</gene>
<dbReference type="Gene3D" id="1.20.90.10">
    <property type="entry name" value="Phospholipase A2 domain"/>
    <property type="match status" value="1"/>
</dbReference>
<reference evidence="2 3" key="1">
    <citation type="journal article" date="2012" name="Front. Microbiol.">
        <title>Redundancy and modularity in membrane-associated dissimilatory nitrate reduction in Bacillus.</title>
        <authorList>
            <person name="Heylen K."/>
            <person name="Keltjens J."/>
        </authorList>
    </citation>
    <scope>NUCLEOTIDE SEQUENCE [LARGE SCALE GENOMIC DNA]</scope>
    <source>
        <strain evidence="2 3">LMG 9581</strain>
    </source>
</reference>
<dbReference type="Pfam" id="PF08398">
    <property type="entry name" value="Phospholip_A2_4"/>
    <property type="match status" value="1"/>
</dbReference>
<evidence type="ECO:0000259" key="1">
    <source>
        <dbReference type="Pfam" id="PF08398"/>
    </source>
</evidence>
<name>K6CCP0_SCHAZ</name>
<organism evidence="2 3">
    <name type="scientific">Schinkia azotoformans LMG 9581</name>
    <dbReference type="NCBI Taxonomy" id="1131731"/>
    <lineage>
        <taxon>Bacteria</taxon>
        <taxon>Bacillati</taxon>
        <taxon>Bacillota</taxon>
        <taxon>Bacilli</taxon>
        <taxon>Bacillales</taxon>
        <taxon>Bacillaceae</taxon>
        <taxon>Calidifontibacillus/Schinkia group</taxon>
        <taxon>Schinkia</taxon>
    </lineage>
</organism>
<dbReference type="SUPFAM" id="SSF48619">
    <property type="entry name" value="Phospholipase A2, PLA2"/>
    <property type="match status" value="1"/>
</dbReference>
<dbReference type="STRING" id="1131731.BAZO_02457"/>
<protein>
    <submittedName>
        <fullName evidence="2">Phospholipase A2 family enzyme</fullName>
    </submittedName>
</protein>
<sequence>MLQKRKSGLRFCIFPGYNWCGPGCSGPGAPINAVDAACRAHDLCYRRDRNPCECDREFMRRLERQINLRTEEARHARMLYQYMKLQSLFTCRFYRK</sequence>
<dbReference type="GO" id="GO:0004623">
    <property type="term" value="F:phospholipase A2 activity"/>
    <property type="evidence" value="ECO:0007669"/>
    <property type="project" value="InterPro"/>
</dbReference>
<accession>K6CCP0</accession>
<dbReference type="InterPro" id="IPR013607">
    <property type="entry name" value="Phospholipase_A2-like"/>
</dbReference>
<dbReference type="InterPro" id="IPR036444">
    <property type="entry name" value="PLipase_A2_dom_sf"/>
</dbReference>
<evidence type="ECO:0000313" key="3">
    <source>
        <dbReference type="Proteomes" id="UP000006315"/>
    </source>
</evidence>
<dbReference type="GeneID" id="89468223"/>
<dbReference type="EMBL" id="AJLR01000034">
    <property type="protein sequence ID" value="EKN68905.1"/>
    <property type="molecule type" value="Genomic_DNA"/>
</dbReference>
<proteinExistence type="predicted"/>
<evidence type="ECO:0000313" key="2">
    <source>
        <dbReference type="EMBL" id="EKN68905.1"/>
    </source>
</evidence>
<dbReference type="RefSeq" id="WP_003329638.1">
    <property type="nucleotide sequence ID" value="NZ_AJLR01000034.1"/>
</dbReference>
<keyword evidence="3" id="KW-1185">Reference proteome</keyword>
<dbReference type="GO" id="GO:0006644">
    <property type="term" value="P:phospholipid metabolic process"/>
    <property type="evidence" value="ECO:0007669"/>
    <property type="project" value="InterPro"/>
</dbReference>